<feature type="compositionally biased region" description="Low complexity" evidence="2">
    <location>
        <begin position="1483"/>
        <end position="1492"/>
    </location>
</feature>
<name>A0ABQ6MBG3_9STRA</name>
<dbReference type="Pfam" id="PF08477">
    <property type="entry name" value="Roc"/>
    <property type="match status" value="1"/>
</dbReference>
<evidence type="ECO:0000313" key="5">
    <source>
        <dbReference type="EMBL" id="GMI23256.1"/>
    </source>
</evidence>
<dbReference type="EMBL" id="BRYB01003953">
    <property type="protein sequence ID" value="GMI23256.1"/>
    <property type="molecule type" value="Genomic_DNA"/>
</dbReference>
<dbReference type="InterPro" id="IPR000719">
    <property type="entry name" value="Prot_kinase_dom"/>
</dbReference>
<sequence length="1647" mass="178120">MIHGNLKLLNVVRVKENLCLIDLDASAVIGEGCYAGAKFSSGVLPPEMIYKLKDDKNVQQQGGRRASISGSGGGKEMEQFKAYFAKAEASATNDDKELWTKIKPSMKSMGQEQPAAYYVVKTFLTDPYDDPINPDDLPYALVPSSPAFDMWSLGTVLFALLTGSPLFPVNRDDDCEDGRAMARLCNWTDEEKRRVVFGSVKDEFAQSLLLALLAAHPTDRPKDMDEVLKHPFFTGDYCGCWGDRCYDGCSNLTEVTIPSSVTELGDNCFMGCSNLVKLTISDSVTELPEYCFEGCSNLTEVTIPSSVTVLGEGCFNGCSNLTEVTIPSSVTELGNECFYGCSNLTEVTIPSSVTVLGDYCFMGCSNLLPAELAAEDADPGKVLAFLLEKQEAKSAGTLKRMAMAKVMVTGPGSAGKTCLIHYLKSSSFLENSMQTNGLDVTSFSNAAGVDFMFCDFGGQGVYVSTHRLFLRSRAVIFVAWNPRVEANYHDYARDVLHANPDAPLVFASTHADDNTPALTEQAQADLKARYGANFRGYVHVSAKTGAGMEGLSKLLDDTADSLDHMHEEVPDTYHKLRDTLRSMSDTKLFLSGKEWTETAVAAGVSANGASVCLDLFHEWGFVLKLPSLTDDGRDDDDDALPPVILRPQQLAEVLAQVITADKECVANARQGILRHSELPKVWSKFDAQLHTGFLKIIHESGLGFPIRLDDTDGGDLGATLIPAMLTASEASAMEVVRELHSQHTGLTKQGTVRVTLESLPHQLALQLQVGLRNLAVLGGWWAGGSALAVKSSEGKVSSIGHFTYDVDTRTITVACFGSLVLRNRVLNTLKRIRDESYEGVKFEEVELVCEHGSADMKDRTFNTTNITDASEDGTPITCRQCKRTHEVHDISFWFTGREPAPATPAATGKQPTTARRRGSSVETFGKDPSLLHLQKKLTESTTDADTVQYALLSSLKMLLDIFSSKSATGRGKSLWLVFEEAGKRQAYPLRPRLDADIVLDEGSVIDVSDQDKSKTQLSSSMECMEEVMRGVVDVLEIEPDTEPDTPSKFVSLLWVCSDSVKAQIRKAVKDHHRLDHPELGQIWVHPADYSDFSSSTALAVSKETASAVRSQVESTKGVLEASKSNYKNLSAAIGSVEKNVIDVKAGQELLLEGQARLEKGQERILELTTEISITCAETSKKIDRSSSALLTAIVEAGDIAAPTTFIILPCKIGEGDSDPGLMESFFAMDEVAQLSARAREVKAFREDPAASKEKWLATTSDPTEALAFAEDMKGVMESFEGGVETASAFLADPVGYGKKMAMEKAEQVLAPYTGKSSWLYLVDEWTGEPVTGGVYPIEITQQSDYLKKAMPYMKVGLTAMKAANGLAGVARMFGVPAPKLSESVIARASKEVELLGQESTVAEFDVLQSALDGGGEEKKTLRGAALKELHAFILEKDQGGGFAGLVRICDKDSGKVIWVSEESKQEMEGEEEKMQQAAPVTSAPHPLLTQAPAPAPAPAFAPASAPAAPASTVPAAPPPPPAPSPPAPATAAAAQAADPNRVITEGYLEKKGGGRSFLSSTAYKSRYVELYPKALVYYGKPGDAKAKGTVPVEGGVITLGPDDRELAIGNRNKFFRTFYFKAPTPNKRAYWVKHLQEVGCVVADDLL</sequence>
<feature type="region of interest" description="Disordered" evidence="2">
    <location>
        <begin position="54"/>
        <end position="75"/>
    </location>
</feature>
<feature type="domain" description="Protein kinase" evidence="4">
    <location>
        <begin position="1"/>
        <end position="233"/>
    </location>
</feature>
<dbReference type="SMART" id="SM00233">
    <property type="entry name" value="PH"/>
    <property type="match status" value="1"/>
</dbReference>
<dbReference type="InterPro" id="IPR001849">
    <property type="entry name" value="PH_domain"/>
</dbReference>
<dbReference type="SUPFAM" id="SSF56112">
    <property type="entry name" value="Protein kinase-like (PK-like)"/>
    <property type="match status" value="1"/>
</dbReference>
<keyword evidence="6" id="KW-1185">Reference proteome</keyword>
<dbReference type="PROSITE" id="PS50003">
    <property type="entry name" value="PH_DOMAIN"/>
    <property type="match status" value="1"/>
</dbReference>
<dbReference type="InterPro" id="IPR032675">
    <property type="entry name" value="LRR_dom_sf"/>
</dbReference>
<evidence type="ECO:0000313" key="6">
    <source>
        <dbReference type="Proteomes" id="UP001165060"/>
    </source>
</evidence>
<proteinExistence type="predicted"/>
<feature type="region of interest" description="Disordered" evidence="2">
    <location>
        <begin position="1462"/>
        <end position="1538"/>
    </location>
</feature>
<evidence type="ECO:0000256" key="1">
    <source>
        <dbReference type="ARBA" id="ARBA00022737"/>
    </source>
</evidence>
<feature type="compositionally biased region" description="Low complexity" evidence="2">
    <location>
        <begin position="59"/>
        <end position="69"/>
    </location>
</feature>
<dbReference type="Pfam" id="PF00169">
    <property type="entry name" value="PH"/>
    <property type="match status" value="1"/>
</dbReference>
<protein>
    <submittedName>
        <fullName evidence="5">Uncharacterized protein</fullName>
    </submittedName>
</protein>
<feature type="region of interest" description="Disordered" evidence="2">
    <location>
        <begin position="900"/>
        <end position="922"/>
    </location>
</feature>
<feature type="compositionally biased region" description="Pro residues" evidence="2">
    <location>
        <begin position="1515"/>
        <end position="1528"/>
    </location>
</feature>
<feature type="domain" description="PH" evidence="3">
    <location>
        <begin position="1541"/>
        <end position="1640"/>
    </location>
</feature>
<dbReference type="InterPro" id="IPR026906">
    <property type="entry name" value="LRR_5"/>
</dbReference>
<dbReference type="SUPFAM" id="SSF52058">
    <property type="entry name" value="L domain-like"/>
    <property type="match status" value="1"/>
</dbReference>
<dbReference type="Gene3D" id="1.10.510.10">
    <property type="entry name" value="Transferase(Phosphotransferase) domain 1"/>
    <property type="match status" value="1"/>
</dbReference>
<dbReference type="PANTHER" id="PTHR45661">
    <property type="entry name" value="SURFACE ANTIGEN"/>
    <property type="match status" value="1"/>
</dbReference>
<evidence type="ECO:0000259" key="3">
    <source>
        <dbReference type="PROSITE" id="PS50003"/>
    </source>
</evidence>
<feature type="compositionally biased region" description="Low complexity" evidence="2">
    <location>
        <begin position="1500"/>
        <end position="1514"/>
    </location>
</feature>
<evidence type="ECO:0000256" key="2">
    <source>
        <dbReference type="SAM" id="MobiDB-lite"/>
    </source>
</evidence>
<reference evidence="5 6" key="1">
    <citation type="journal article" date="2023" name="Commun. Biol.">
        <title>Genome analysis of Parmales, the sister group of diatoms, reveals the evolutionary specialization of diatoms from phago-mixotrophs to photoautotrophs.</title>
        <authorList>
            <person name="Ban H."/>
            <person name="Sato S."/>
            <person name="Yoshikawa S."/>
            <person name="Yamada K."/>
            <person name="Nakamura Y."/>
            <person name="Ichinomiya M."/>
            <person name="Sato N."/>
            <person name="Blanc-Mathieu R."/>
            <person name="Endo H."/>
            <person name="Kuwata A."/>
            <person name="Ogata H."/>
        </authorList>
    </citation>
    <scope>NUCLEOTIDE SEQUENCE [LARGE SCALE GENOMIC DNA]</scope>
</reference>
<dbReference type="InterPro" id="IPR027417">
    <property type="entry name" value="P-loop_NTPase"/>
</dbReference>
<dbReference type="SUPFAM" id="SSF52540">
    <property type="entry name" value="P-loop containing nucleoside triphosphate hydrolases"/>
    <property type="match status" value="1"/>
</dbReference>
<dbReference type="Gene3D" id="2.30.29.30">
    <property type="entry name" value="Pleckstrin-homology domain (PH domain)/Phosphotyrosine-binding domain (PTB)"/>
    <property type="match status" value="1"/>
</dbReference>
<dbReference type="PANTHER" id="PTHR45661:SF3">
    <property type="entry name" value="IG-LIKE DOMAIN-CONTAINING PROTEIN"/>
    <property type="match status" value="1"/>
</dbReference>
<dbReference type="Proteomes" id="UP001165060">
    <property type="component" value="Unassembled WGS sequence"/>
</dbReference>
<dbReference type="Pfam" id="PF00069">
    <property type="entry name" value="Pkinase"/>
    <property type="match status" value="1"/>
</dbReference>
<gene>
    <name evidence="5" type="ORF">TeGR_g8908</name>
</gene>
<dbReference type="Pfam" id="PF13306">
    <property type="entry name" value="LRR_5"/>
    <property type="match status" value="1"/>
</dbReference>
<evidence type="ECO:0000259" key="4">
    <source>
        <dbReference type="PROSITE" id="PS50011"/>
    </source>
</evidence>
<dbReference type="SUPFAM" id="SSF50729">
    <property type="entry name" value="PH domain-like"/>
    <property type="match status" value="1"/>
</dbReference>
<keyword evidence="1" id="KW-0677">Repeat</keyword>
<dbReference type="InterPro" id="IPR011009">
    <property type="entry name" value="Kinase-like_dom_sf"/>
</dbReference>
<dbReference type="InterPro" id="IPR011993">
    <property type="entry name" value="PH-like_dom_sf"/>
</dbReference>
<dbReference type="Gene3D" id="3.40.50.300">
    <property type="entry name" value="P-loop containing nucleotide triphosphate hydrolases"/>
    <property type="match status" value="1"/>
</dbReference>
<dbReference type="PROSITE" id="PS50011">
    <property type="entry name" value="PROTEIN_KINASE_DOM"/>
    <property type="match status" value="1"/>
</dbReference>
<dbReference type="Pfam" id="PF16095">
    <property type="entry name" value="COR-A"/>
    <property type="match status" value="1"/>
</dbReference>
<comment type="caution">
    <text evidence="5">The sequence shown here is derived from an EMBL/GenBank/DDBJ whole genome shotgun (WGS) entry which is preliminary data.</text>
</comment>
<dbReference type="InterPro" id="IPR032171">
    <property type="entry name" value="COR-A"/>
</dbReference>
<organism evidence="5 6">
    <name type="scientific">Tetraparma gracilis</name>
    <dbReference type="NCBI Taxonomy" id="2962635"/>
    <lineage>
        <taxon>Eukaryota</taxon>
        <taxon>Sar</taxon>
        <taxon>Stramenopiles</taxon>
        <taxon>Ochrophyta</taxon>
        <taxon>Bolidophyceae</taxon>
        <taxon>Parmales</taxon>
        <taxon>Triparmaceae</taxon>
        <taxon>Tetraparma</taxon>
    </lineage>
</organism>
<accession>A0ABQ6MBG3</accession>
<dbReference type="InterPro" id="IPR053139">
    <property type="entry name" value="Surface_bspA-like"/>
</dbReference>
<dbReference type="Gene3D" id="3.80.10.10">
    <property type="entry name" value="Ribonuclease Inhibitor"/>
    <property type="match status" value="1"/>
</dbReference>